<dbReference type="Pfam" id="PF13499">
    <property type="entry name" value="EF-hand_7"/>
    <property type="match status" value="2"/>
</dbReference>
<evidence type="ECO:0000313" key="4">
    <source>
        <dbReference type="EMBL" id="KAF7282625.1"/>
    </source>
</evidence>
<dbReference type="InterPro" id="IPR011992">
    <property type="entry name" value="EF-hand-dom_pair"/>
</dbReference>
<dbReference type="InterPro" id="IPR002048">
    <property type="entry name" value="EF_hand_dom"/>
</dbReference>
<dbReference type="PROSITE" id="PS00018">
    <property type="entry name" value="EF_HAND_1"/>
    <property type="match status" value="3"/>
</dbReference>
<dbReference type="SUPFAM" id="SSF47473">
    <property type="entry name" value="EF-hand"/>
    <property type="match status" value="1"/>
</dbReference>
<comment type="caution">
    <text evidence="4">The sequence shown here is derived from an EMBL/GenBank/DDBJ whole genome shotgun (WGS) entry which is preliminary data.</text>
</comment>
<dbReference type="InterPro" id="IPR018247">
    <property type="entry name" value="EF_Hand_1_Ca_BS"/>
</dbReference>
<protein>
    <recommendedName>
        <fullName evidence="3">EF-hand domain-containing protein</fullName>
    </recommendedName>
</protein>
<evidence type="ECO:0000259" key="3">
    <source>
        <dbReference type="PROSITE" id="PS50222"/>
    </source>
</evidence>
<gene>
    <name evidence="4" type="ORF">GWI33_002343</name>
</gene>
<reference evidence="4" key="1">
    <citation type="submission" date="2020-08" db="EMBL/GenBank/DDBJ databases">
        <title>Genome sequencing and assembly of the red palm weevil Rhynchophorus ferrugineus.</title>
        <authorList>
            <person name="Dias G.B."/>
            <person name="Bergman C.M."/>
            <person name="Manee M."/>
        </authorList>
    </citation>
    <scope>NUCLEOTIDE SEQUENCE</scope>
    <source>
        <strain evidence="4">AA-2017</strain>
        <tissue evidence="4">Whole larva</tissue>
    </source>
</reference>
<dbReference type="GO" id="GO:0016460">
    <property type="term" value="C:myosin II complex"/>
    <property type="evidence" value="ECO:0007669"/>
    <property type="project" value="TreeGrafter"/>
</dbReference>
<evidence type="ECO:0000256" key="1">
    <source>
        <dbReference type="ARBA" id="ARBA00022737"/>
    </source>
</evidence>
<dbReference type="FunFam" id="1.10.238.10:FF:000001">
    <property type="entry name" value="Calmodulin 1"/>
    <property type="match status" value="1"/>
</dbReference>
<evidence type="ECO:0000313" key="5">
    <source>
        <dbReference type="Proteomes" id="UP000625711"/>
    </source>
</evidence>
<dbReference type="PANTHER" id="PTHR23048:SF0">
    <property type="entry name" value="CALMODULIN LIKE 3"/>
    <property type="match status" value="1"/>
</dbReference>
<proteinExistence type="predicted"/>
<dbReference type="SMART" id="SM00054">
    <property type="entry name" value="EFh"/>
    <property type="match status" value="4"/>
</dbReference>
<keyword evidence="5" id="KW-1185">Reference proteome</keyword>
<organism evidence="4 5">
    <name type="scientific">Rhynchophorus ferrugineus</name>
    <name type="common">Red palm weevil</name>
    <name type="synonym">Curculio ferrugineus</name>
    <dbReference type="NCBI Taxonomy" id="354439"/>
    <lineage>
        <taxon>Eukaryota</taxon>
        <taxon>Metazoa</taxon>
        <taxon>Ecdysozoa</taxon>
        <taxon>Arthropoda</taxon>
        <taxon>Hexapoda</taxon>
        <taxon>Insecta</taxon>
        <taxon>Pterygota</taxon>
        <taxon>Neoptera</taxon>
        <taxon>Endopterygota</taxon>
        <taxon>Coleoptera</taxon>
        <taxon>Polyphaga</taxon>
        <taxon>Cucujiformia</taxon>
        <taxon>Curculionidae</taxon>
        <taxon>Dryophthorinae</taxon>
        <taxon>Rhynchophorus</taxon>
    </lineage>
</organism>
<dbReference type="OrthoDB" id="26525at2759"/>
<dbReference type="Gene3D" id="1.10.238.10">
    <property type="entry name" value="EF-hand"/>
    <property type="match status" value="2"/>
</dbReference>
<dbReference type="AlphaFoldDB" id="A0A834IR95"/>
<dbReference type="GO" id="GO:0005509">
    <property type="term" value="F:calcium ion binding"/>
    <property type="evidence" value="ECO:0007669"/>
    <property type="project" value="InterPro"/>
</dbReference>
<dbReference type="InterPro" id="IPR050230">
    <property type="entry name" value="CALM/Myosin/TropC-like"/>
</dbReference>
<dbReference type="PANTHER" id="PTHR23048">
    <property type="entry name" value="MYOSIN LIGHT CHAIN 1, 3"/>
    <property type="match status" value="1"/>
</dbReference>
<dbReference type="CDD" id="cd00051">
    <property type="entry name" value="EFh"/>
    <property type="match status" value="1"/>
</dbReference>
<keyword evidence="1" id="KW-0677">Repeat</keyword>
<evidence type="ECO:0000256" key="2">
    <source>
        <dbReference type="ARBA" id="ARBA00022837"/>
    </source>
</evidence>
<name>A0A834IR95_RHYFE</name>
<sequence length="172" mass="19961">MAMPFLGRRRSSTIKKEFSEKELKELRTAFDLLDRNQDGKVTTREFKIMLNNLGIDVKEKVVEELIKNASHAGKELIDENDFLKFVKQIQDLCPIKNNSEDEELNLLAAFKVFDLDNDGYITKDELRIAMEMIDEDITEEQLSHIMEIADTDKDGKINYKEFSHLMCEGPKI</sequence>
<dbReference type="EMBL" id="JAACXV010000164">
    <property type="protein sequence ID" value="KAF7282625.1"/>
    <property type="molecule type" value="Genomic_DNA"/>
</dbReference>
<dbReference type="Proteomes" id="UP000625711">
    <property type="component" value="Unassembled WGS sequence"/>
</dbReference>
<dbReference type="PROSITE" id="PS50222">
    <property type="entry name" value="EF_HAND_2"/>
    <property type="match status" value="3"/>
</dbReference>
<feature type="domain" description="EF-hand" evidence="3">
    <location>
        <begin position="137"/>
        <end position="172"/>
    </location>
</feature>
<keyword evidence="2" id="KW-0106">Calcium</keyword>
<feature type="domain" description="EF-hand" evidence="3">
    <location>
        <begin position="101"/>
        <end position="136"/>
    </location>
</feature>
<accession>A0A834IR95</accession>
<feature type="domain" description="EF-hand" evidence="3">
    <location>
        <begin position="21"/>
        <end position="56"/>
    </location>
</feature>